<gene>
    <name evidence="6" type="ORF">ADIMK_1875</name>
</gene>
<dbReference type="AlphaFoldDB" id="A0A081FZJ2"/>
<dbReference type="PANTHER" id="PTHR30146:SF33">
    <property type="entry name" value="TRANSCRIPTIONAL REGULATOR"/>
    <property type="match status" value="1"/>
</dbReference>
<dbReference type="Proteomes" id="UP000028252">
    <property type="component" value="Unassembled WGS sequence"/>
</dbReference>
<dbReference type="Gene3D" id="1.10.260.40">
    <property type="entry name" value="lambda repressor-like DNA-binding domains"/>
    <property type="match status" value="1"/>
</dbReference>
<dbReference type="InterPro" id="IPR010982">
    <property type="entry name" value="Lambda_DNA-bd_dom_sf"/>
</dbReference>
<evidence type="ECO:0000256" key="4">
    <source>
        <dbReference type="SAM" id="MobiDB-lite"/>
    </source>
</evidence>
<proteinExistence type="predicted"/>
<dbReference type="PROSITE" id="PS50932">
    <property type="entry name" value="HTH_LACI_2"/>
    <property type="match status" value="1"/>
</dbReference>
<keyword evidence="2" id="KW-0238">DNA-binding</keyword>
<dbReference type="Pfam" id="PF00356">
    <property type="entry name" value="LacI"/>
    <property type="match status" value="1"/>
</dbReference>
<evidence type="ECO:0000256" key="3">
    <source>
        <dbReference type="ARBA" id="ARBA00023163"/>
    </source>
</evidence>
<keyword evidence="1" id="KW-0805">Transcription regulation</keyword>
<dbReference type="InterPro" id="IPR046335">
    <property type="entry name" value="LacI/GalR-like_sensor"/>
</dbReference>
<evidence type="ECO:0000313" key="7">
    <source>
        <dbReference type="Proteomes" id="UP000028252"/>
    </source>
</evidence>
<keyword evidence="7" id="KW-1185">Reference proteome</keyword>
<dbReference type="PATRIC" id="fig|1232683.4.peg.1844"/>
<dbReference type="OrthoDB" id="5681588at2"/>
<evidence type="ECO:0000313" key="6">
    <source>
        <dbReference type="EMBL" id="KEA63947.1"/>
    </source>
</evidence>
<keyword evidence="3" id="KW-0804">Transcription</keyword>
<dbReference type="EMBL" id="JMQN01000022">
    <property type="protein sequence ID" value="KEA63947.1"/>
    <property type="molecule type" value="Genomic_DNA"/>
</dbReference>
<evidence type="ECO:0000256" key="2">
    <source>
        <dbReference type="ARBA" id="ARBA00023125"/>
    </source>
</evidence>
<organism evidence="6 7">
    <name type="scientific">Marinobacterium lacunae</name>
    <dbReference type="NCBI Taxonomy" id="1232683"/>
    <lineage>
        <taxon>Bacteria</taxon>
        <taxon>Pseudomonadati</taxon>
        <taxon>Pseudomonadota</taxon>
        <taxon>Gammaproteobacteria</taxon>
        <taxon>Oceanospirillales</taxon>
        <taxon>Oceanospirillaceae</taxon>
        <taxon>Marinobacterium</taxon>
    </lineage>
</organism>
<evidence type="ECO:0000259" key="5">
    <source>
        <dbReference type="PROSITE" id="PS50932"/>
    </source>
</evidence>
<evidence type="ECO:0000256" key="1">
    <source>
        <dbReference type="ARBA" id="ARBA00023015"/>
    </source>
</evidence>
<dbReference type="PANTHER" id="PTHR30146">
    <property type="entry name" value="LACI-RELATED TRANSCRIPTIONAL REPRESSOR"/>
    <property type="match status" value="1"/>
</dbReference>
<reference evidence="6 7" key="1">
    <citation type="submission" date="2014-04" db="EMBL/GenBank/DDBJ databases">
        <title>Marinobacterium kochiensis sp. nov., isolated from sediment sample collected from Kochi backwaters in Kerala, India.</title>
        <authorList>
            <person name="Singh A."/>
            <person name="Pinnaka A.K."/>
        </authorList>
    </citation>
    <scope>NUCLEOTIDE SEQUENCE [LARGE SCALE GENOMIC DNA]</scope>
    <source>
        <strain evidence="6 7">AK27</strain>
    </source>
</reference>
<dbReference type="InterPro" id="IPR000843">
    <property type="entry name" value="HTH_LacI"/>
</dbReference>
<feature type="region of interest" description="Disordered" evidence="4">
    <location>
        <begin position="1"/>
        <end position="21"/>
    </location>
</feature>
<feature type="domain" description="HTH lacI-type" evidence="5">
    <location>
        <begin position="22"/>
        <end position="76"/>
    </location>
</feature>
<dbReference type="RefSeq" id="WP_036186838.1">
    <property type="nucleotide sequence ID" value="NZ_JMQN01000022.1"/>
</dbReference>
<comment type="caution">
    <text evidence="6">The sequence shown here is derived from an EMBL/GenBank/DDBJ whole genome shotgun (WGS) entry which is preliminary data.</text>
</comment>
<dbReference type="CDD" id="cd01575">
    <property type="entry name" value="PBP1_GntR"/>
    <property type="match status" value="1"/>
</dbReference>
<name>A0A081FZJ2_9GAMM</name>
<dbReference type="CDD" id="cd01392">
    <property type="entry name" value="HTH_LacI"/>
    <property type="match status" value="1"/>
</dbReference>
<dbReference type="GO" id="GO:0000976">
    <property type="term" value="F:transcription cis-regulatory region binding"/>
    <property type="evidence" value="ECO:0007669"/>
    <property type="project" value="TreeGrafter"/>
</dbReference>
<dbReference type="InterPro" id="IPR028082">
    <property type="entry name" value="Peripla_BP_I"/>
</dbReference>
<accession>A0A081FZJ2</accession>
<dbReference type="STRING" id="1232683.ADIMK_1875"/>
<dbReference type="Pfam" id="PF13377">
    <property type="entry name" value="Peripla_BP_3"/>
    <property type="match status" value="1"/>
</dbReference>
<dbReference type="SUPFAM" id="SSF47413">
    <property type="entry name" value="lambda repressor-like DNA-binding domains"/>
    <property type="match status" value="1"/>
</dbReference>
<dbReference type="Gene3D" id="3.40.50.2300">
    <property type="match status" value="2"/>
</dbReference>
<dbReference type="GO" id="GO:0003700">
    <property type="term" value="F:DNA-binding transcription factor activity"/>
    <property type="evidence" value="ECO:0007669"/>
    <property type="project" value="TreeGrafter"/>
</dbReference>
<sequence length="352" mass="38351">MREKRDQSSEPEVEGNLKPGGATLADVSKLAGVSSMTVSRALHKPEVVSKKTLEKVNWAVEQLGYIPNMMAGSLMSKRSRLVAVFVPTVAHSIFADMVQALMHSLARKGYHTIIGVTEYSDKQEQELVEAILGRRPDGIVLIGTQHSDLTRKRLQVSNVPVVEAWDMCDEPLDMLVGFSHEEVGRAIARHLLSKGFRRFAAISVADPRGIRRIGAMLDELAKHEIVDVPHLYLPIPATLSTGRDGLRQLLECNGRPEVVVCSSDTIAQGVLAEAASRGLKVPNDLAVMGFGDLSSASQVYPSLSSVRLDGQLVGETIAKVLLDRIAQKSSATRGLRVDTGFNIIDRESTRRS</sequence>
<dbReference type="SMART" id="SM00354">
    <property type="entry name" value="HTH_LACI"/>
    <property type="match status" value="1"/>
</dbReference>
<dbReference type="eggNOG" id="COG1609">
    <property type="taxonomic scope" value="Bacteria"/>
</dbReference>
<dbReference type="SUPFAM" id="SSF53822">
    <property type="entry name" value="Periplasmic binding protein-like I"/>
    <property type="match status" value="1"/>
</dbReference>
<protein>
    <submittedName>
        <fullName evidence="6">Transcriptional regulator, LacI family</fullName>
    </submittedName>
</protein>